<dbReference type="EMBL" id="JACHHW010000012">
    <property type="protein sequence ID" value="MBB5189030.1"/>
    <property type="molecule type" value="Genomic_DNA"/>
</dbReference>
<gene>
    <name evidence="1" type="ORF">HNQ57_003329</name>
</gene>
<evidence type="ECO:0000313" key="2">
    <source>
        <dbReference type="Proteomes" id="UP000536640"/>
    </source>
</evidence>
<keyword evidence="2" id="KW-1185">Reference proteome</keyword>
<proteinExistence type="predicted"/>
<reference evidence="1 2" key="1">
    <citation type="submission" date="2020-08" db="EMBL/GenBank/DDBJ databases">
        <title>Genomic Encyclopedia of Type Strains, Phase IV (KMG-IV): sequencing the most valuable type-strain genomes for metagenomic binning, comparative biology and taxonomic classification.</title>
        <authorList>
            <person name="Goeker M."/>
        </authorList>
    </citation>
    <scope>NUCLEOTIDE SEQUENCE [LARGE SCALE GENOMIC DNA]</scope>
    <source>
        <strain evidence="1 2">DSM 25701</strain>
    </source>
</reference>
<dbReference type="Gene3D" id="3.90.226.10">
    <property type="entry name" value="2-enoyl-CoA Hydratase, Chain A, domain 1"/>
    <property type="match status" value="1"/>
</dbReference>
<dbReference type="SUPFAM" id="SSF52096">
    <property type="entry name" value="ClpP/crotonase"/>
    <property type="match status" value="1"/>
</dbReference>
<sequence>MVHTSYNNYVRTIALNDPATFNSITEDSANALLDTLRGAVADEKICAALLTGTGKFFSSGGNLTTFMPGGLNGSM</sequence>
<name>A0A840R9L1_9GAMM</name>
<evidence type="ECO:0000313" key="1">
    <source>
        <dbReference type="EMBL" id="MBB5189030.1"/>
    </source>
</evidence>
<dbReference type="AlphaFoldDB" id="A0A840R9L1"/>
<dbReference type="RefSeq" id="WP_184464789.1">
    <property type="nucleotide sequence ID" value="NZ_JACHHW010000012.1"/>
</dbReference>
<organism evidence="1 2">
    <name type="scientific">Zhongshania antarctica</name>
    <dbReference type="NCBI Taxonomy" id="641702"/>
    <lineage>
        <taxon>Bacteria</taxon>
        <taxon>Pseudomonadati</taxon>
        <taxon>Pseudomonadota</taxon>
        <taxon>Gammaproteobacteria</taxon>
        <taxon>Cellvibrionales</taxon>
        <taxon>Spongiibacteraceae</taxon>
        <taxon>Zhongshania</taxon>
    </lineage>
</organism>
<dbReference type="InterPro" id="IPR001753">
    <property type="entry name" value="Enoyl-CoA_hydra/iso"/>
</dbReference>
<protein>
    <submittedName>
        <fullName evidence="1">Enoyl-CoA hydratase/carnithine racemase</fullName>
    </submittedName>
</protein>
<dbReference type="GO" id="GO:0003824">
    <property type="term" value="F:catalytic activity"/>
    <property type="evidence" value="ECO:0007669"/>
    <property type="project" value="UniProtKB-ARBA"/>
</dbReference>
<dbReference type="InterPro" id="IPR029045">
    <property type="entry name" value="ClpP/crotonase-like_dom_sf"/>
</dbReference>
<dbReference type="Proteomes" id="UP000536640">
    <property type="component" value="Unassembled WGS sequence"/>
</dbReference>
<comment type="caution">
    <text evidence="1">The sequence shown here is derived from an EMBL/GenBank/DDBJ whole genome shotgun (WGS) entry which is preliminary data.</text>
</comment>
<accession>A0A840R9L1</accession>
<dbReference type="Pfam" id="PF00378">
    <property type="entry name" value="ECH_1"/>
    <property type="match status" value="1"/>
</dbReference>